<name>A0ABP0UQ81_9BRYO</name>
<dbReference type="CDD" id="cd18808">
    <property type="entry name" value="SF1_C_Upf1"/>
    <property type="match status" value="1"/>
</dbReference>
<feature type="region of interest" description="Disordered" evidence="2">
    <location>
        <begin position="1263"/>
        <end position="1291"/>
    </location>
</feature>
<evidence type="ECO:0000313" key="5">
    <source>
        <dbReference type="EMBL" id="CAK9224189.1"/>
    </source>
</evidence>
<feature type="domain" description="DNA2/NAM7 helicase-like C-terminal" evidence="4">
    <location>
        <begin position="789"/>
        <end position="988"/>
    </location>
</feature>
<organism evidence="5 6">
    <name type="scientific">Sphagnum troendelagicum</name>
    <dbReference type="NCBI Taxonomy" id="128251"/>
    <lineage>
        <taxon>Eukaryota</taxon>
        <taxon>Viridiplantae</taxon>
        <taxon>Streptophyta</taxon>
        <taxon>Embryophyta</taxon>
        <taxon>Bryophyta</taxon>
        <taxon>Sphagnophytina</taxon>
        <taxon>Sphagnopsida</taxon>
        <taxon>Sphagnales</taxon>
        <taxon>Sphagnaceae</taxon>
        <taxon>Sphagnum</taxon>
    </lineage>
</organism>
<proteinExistence type="predicted"/>
<dbReference type="InterPro" id="IPR041679">
    <property type="entry name" value="DNA2/NAM7-like_C"/>
</dbReference>
<feature type="compositionally biased region" description="Acidic residues" evidence="2">
    <location>
        <begin position="1187"/>
        <end position="1197"/>
    </location>
</feature>
<dbReference type="PANTHER" id="PTHR10887:SF510">
    <property type="entry name" value="HELICASE ATP-BINDING DOMAIN-CONTAINING PROTEIN"/>
    <property type="match status" value="1"/>
</dbReference>
<evidence type="ECO:0000259" key="3">
    <source>
        <dbReference type="Pfam" id="PF13086"/>
    </source>
</evidence>
<feature type="region of interest" description="Disordered" evidence="2">
    <location>
        <begin position="1329"/>
        <end position="1380"/>
    </location>
</feature>
<feature type="compositionally biased region" description="Basic and acidic residues" evidence="2">
    <location>
        <begin position="130"/>
        <end position="140"/>
    </location>
</feature>
<dbReference type="InterPro" id="IPR047187">
    <property type="entry name" value="SF1_C_Upf1"/>
</dbReference>
<dbReference type="Pfam" id="PF13087">
    <property type="entry name" value="AAA_12"/>
    <property type="match status" value="1"/>
</dbReference>
<feature type="coiled-coil region" evidence="1">
    <location>
        <begin position="26"/>
        <end position="53"/>
    </location>
</feature>
<gene>
    <name evidence="5" type="ORF">CSSPTR1EN2_LOCUS17207</name>
</gene>
<feature type="region of interest" description="Disordered" evidence="2">
    <location>
        <begin position="1051"/>
        <end position="1210"/>
    </location>
</feature>
<protein>
    <submittedName>
        <fullName evidence="5">Uncharacterized protein</fullName>
    </submittedName>
</protein>
<dbReference type="PANTHER" id="PTHR10887">
    <property type="entry name" value="DNA2/NAM7 HELICASE FAMILY"/>
    <property type="match status" value="1"/>
</dbReference>
<dbReference type="InterPro" id="IPR027417">
    <property type="entry name" value="P-loop_NTPase"/>
</dbReference>
<keyword evidence="1" id="KW-0175">Coiled coil</keyword>
<dbReference type="InterPro" id="IPR045055">
    <property type="entry name" value="DNA2/NAM7-like"/>
</dbReference>
<dbReference type="InterPro" id="IPR041677">
    <property type="entry name" value="DNA2/NAM7_AAA_11"/>
</dbReference>
<dbReference type="SUPFAM" id="SSF52540">
    <property type="entry name" value="P-loop containing nucleoside triphosphate hydrolases"/>
    <property type="match status" value="1"/>
</dbReference>
<accession>A0ABP0UQ81</accession>
<dbReference type="Proteomes" id="UP001497512">
    <property type="component" value="Chromosome 4"/>
</dbReference>
<sequence length="1380" mass="152905">MKGQGSEQNGDNAVQEAAERAIVDLVRVRQKEVKRLKGELQRLQAHAEFLYRQFSEPAFPLGYNTNTKRFENTLVDSVVPFLHGSESPVPEQTAADNNNALILYSSDNPSENEGLINDDNNNNNNPCDYSHQEKNRDSRKGSSLSQGSGKKKRSSERQLHQSSISSTLKVPEQGMWNTPIRISSLDLGNGIEHSGRSKQPSSQSDGSSLDPKSRTPEVSSSQPSTSSSSDTSSEGDPSQGKIQVFEKNGAGQNQPADQTNPKNMSLAEKHSEVIQTAKYGPTAVMPLTTWQPKQVLVLASSESGSSSSSDEENAQRKILQKQTHICRAAGRGHIRPPRPSRAAVAASLAAEAPPEDHFDWTVLGFQGPWIPLSSTHENASEPITQIQNQSPLSLRFSSTSDYITSFQGLVLKEAKAFLLTNWDEYVAEQNPDVELKDLSTQGVIGQTTERGMATRWNVQGMIQTPGDPFHYMEVRHGEGPNLKLDVGELLGMMVPKTKQIKALAIVYSKDRTCIAVLRARAAWDSSLGQCVLVRISNTVTLRRMFVSVSTFGEMFSPLQRQLLDPMSCKQLSPASIQCSFQSLETFKVCKILNSTQLMAVSALLSSRQGFLLVQGPPGTGKTSAIVGMISSLLIEEAGVRVLVCAPSNAALDELVARLMHRMLDKAGDFYSPIAGSLVRLGSKKLMHPDVQSVSLDQLSARLSTTSAERSRSWVDILEGASIVCATLSGCGQSIFDELNRPFDVVIIGMSAVEAEVLIALKRVKGRCVLVGDPCQLPATVFQRPATAYLRSLFERLQEAGVPVHFLRTQYRMHPEISQYPSQKFYNAALKNSLRTRKLQSIFNEEKVVINGSTFNLGHYCFVDVGWGMEQEEAVGHSRSNYEEAQVVCSVIEGVMKALKVGCKPNVGVITPYIAQRGLIEHQLEERGIDGIMCEVNTVDGFQGREKDVILLSCVRAMANRGLGFVSDERRMNVALTRARFALIIVGHAETLRQWSPVWGTLIDDAQNRGCYQILTKGNRREKSFIRQKVPDLIEFHKDGGMGFERQEPVLGERSKLAKPSPTGSSLTPNKPKVKDEVDGGGSGFEKEQMTNGTPKNNKKKHMNQSDEETDNGHKKQRKSEIVKEPKERKGLDEEISLIKEKNEVSIKEMPGPPPHLVPRHDDFDSKDVVVSISKTPSGRNHTRWDMPNEETSVDEEPIAGPVLPPRNSNSWRRNLHLRQNEHDSAADRSWDPKMTPVRVDSVEVGIWRPEASGEKQICMTSSAASQKDYRNCKDSKGVRDTPKTIAHVPGESFANNGAQLKYGESCARNPPRLDYNTDTKVMDDEYHLSKPREHEQIYFPRSSSGPGPSQGIREPKLSYWHKPRGRIANQRPWKRRHSDP</sequence>
<feature type="compositionally biased region" description="Basic and acidic residues" evidence="2">
    <location>
        <begin position="1158"/>
        <end position="1167"/>
    </location>
</feature>
<dbReference type="CDD" id="cd18042">
    <property type="entry name" value="DEXXQc_SETX"/>
    <property type="match status" value="1"/>
</dbReference>
<evidence type="ECO:0000313" key="6">
    <source>
        <dbReference type="Proteomes" id="UP001497512"/>
    </source>
</evidence>
<dbReference type="EMBL" id="OZ019896">
    <property type="protein sequence ID" value="CAK9224189.1"/>
    <property type="molecule type" value="Genomic_DNA"/>
</dbReference>
<feature type="compositionally biased region" description="Low complexity" evidence="2">
    <location>
        <begin position="219"/>
        <end position="239"/>
    </location>
</feature>
<feature type="compositionally biased region" description="Basic and acidic residues" evidence="2">
    <location>
        <begin position="1110"/>
        <end position="1146"/>
    </location>
</feature>
<evidence type="ECO:0000256" key="1">
    <source>
        <dbReference type="SAM" id="Coils"/>
    </source>
</evidence>
<evidence type="ECO:0000259" key="4">
    <source>
        <dbReference type="Pfam" id="PF13087"/>
    </source>
</evidence>
<evidence type="ECO:0000256" key="2">
    <source>
        <dbReference type="SAM" id="MobiDB-lite"/>
    </source>
</evidence>
<feature type="region of interest" description="Disordered" evidence="2">
    <location>
        <begin position="187"/>
        <end position="241"/>
    </location>
</feature>
<keyword evidence="6" id="KW-1185">Reference proteome</keyword>
<dbReference type="Pfam" id="PF13086">
    <property type="entry name" value="AAA_11"/>
    <property type="match status" value="2"/>
</dbReference>
<feature type="domain" description="DNA2/NAM7 helicase helicase" evidence="3">
    <location>
        <begin position="705"/>
        <end position="782"/>
    </location>
</feature>
<feature type="compositionally biased region" description="Basic and acidic residues" evidence="2">
    <location>
        <begin position="1267"/>
        <end position="1282"/>
    </location>
</feature>
<feature type="region of interest" description="Disordered" evidence="2">
    <location>
        <begin position="104"/>
        <end position="172"/>
    </location>
</feature>
<feature type="compositionally biased region" description="Low complexity" evidence="2">
    <location>
        <begin position="197"/>
        <end position="210"/>
    </location>
</feature>
<reference evidence="5" key="1">
    <citation type="submission" date="2024-02" db="EMBL/GenBank/DDBJ databases">
        <authorList>
            <consortium name="ELIXIR-Norway"/>
            <consortium name="Elixir Norway"/>
        </authorList>
    </citation>
    <scope>NUCLEOTIDE SEQUENCE</scope>
</reference>
<feature type="domain" description="DNA2/NAM7 helicase helicase" evidence="3">
    <location>
        <begin position="592"/>
        <end position="702"/>
    </location>
</feature>
<dbReference type="Gene3D" id="3.40.50.300">
    <property type="entry name" value="P-loop containing nucleotide triphosphate hydrolases"/>
    <property type="match status" value="2"/>
</dbReference>